<dbReference type="EMBL" id="LFYR01001770">
    <property type="protein sequence ID" value="KMZ59510.1"/>
    <property type="molecule type" value="Genomic_DNA"/>
</dbReference>
<evidence type="ECO:0000256" key="2">
    <source>
        <dbReference type="SAM" id="Phobius"/>
    </source>
</evidence>
<keyword evidence="2" id="KW-0812">Transmembrane</keyword>
<comment type="caution">
    <text evidence="3">The sequence shown here is derived from an EMBL/GenBank/DDBJ whole genome shotgun (WGS) entry which is preliminary data.</text>
</comment>
<feature type="transmembrane region" description="Helical" evidence="2">
    <location>
        <begin position="176"/>
        <end position="196"/>
    </location>
</feature>
<accession>A0A0K9NU78</accession>
<dbReference type="AlphaFoldDB" id="A0A0K9NU78"/>
<reference evidence="4" key="1">
    <citation type="journal article" date="2016" name="Nature">
        <title>The genome of the seagrass Zostera marina reveals angiosperm adaptation to the sea.</title>
        <authorList>
            <person name="Olsen J.L."/>
            <person name="Rouze P."/>
            <person name="Verhelst B."/>
            <person name="Lin Y.-C."/>
            <person name="Bayer T."/>
            <person name="Collen J."/>
            <person name="Dattolo E."/>
            <person name="De Paoli E."/>
            <person name="Dittami S."/>
            <person name="Maumus F."/>
            <person name="Michel G."/>
            <person name="Kersting A."/>
            <person name="Lauritano C."/>
            <person name="Lohaus R."/>
            <person name="Toepel M."/>
            <person name="Tonon T."/>
            <person name="Vanneste K."/>
            <person name="Amirebrahimi M."/>
            <person name="Brakel J."/>
            <person name="Bostroem C."/>
            <person name="Chovatia M."/>
            <person name="Grimwood J."/>
            <person name="Jenkins J.W."/>
            <person name="Jueterbock A."/>
            <person name="Mraz A."/>
            <person name="Stam W.T."/>
            <person name="Tice H."/>
            <person name="Bornberg-Bauer E."/>
            <person name="Green P.J."/>
            <person name="Pearson G.A."/>
            <person name="Procaccini G."/>
            <person name="Duarte C.M."/>
            <person name="Schmutz J."/>
            <person name="Reusch T.B.H."/>
            <person name="Van de Peer Y."/>
        </authorList>
    </citation>
    <scope>NUCLEOTIDE SEQUENCE [LARGE SCALE GENOMIC DNA]</scope>
    <source>
        <strain evidence="4">cv. Finnish</strain>
    </source>
</reference>
<dbReference type="Proteomes" id="UP000036987">
    <property type="component" value="Unassembled WGS sequence"/>
</dbReference>
<keyword evidence="4" id="KW-1185">Reference proteome</keyword>
<proteinExistence type="predicted"/>
<gene>
    <name evidence="3" type="ORF">ZOSMA_67G00010</name>
</gene>
<name>A0A0K9NU78_ZOSMR</name>
<dbReference type="PANTHER" id="PTHR31549:SF257">
    <property type="entry name" value="EXPRESSED PROTEIN"/>
    <property type="match status" value="1"/>
</dbReference>
<sequence>MQKVKFKYLKDLLARNQSNTLERYKNAVKEAGLSSEKRKYCDFGACGISDDLFLDILVLDGCFLVELLLKHNDGWVTFPGIDIHKLNHDLMLIENQVPFSILKLIYEKTDLEEQDQRFSLFDLATNYLHNGEKNIDGIVYKEVGNVDHLLHLLYMCRLNRVVLKHASSRIKTIKTWGYRLVYCFVTLFFIGLYTKLYSSEKDRYKKRVRLAVLLMTIIGQFSMVLCHLIYLLLVEIVYIGIIWMEAVTNYYTAKSVKTNCPLIHGLTQTMTVTEITYSEIIWSGIGPTITYKMFFKHNKMHAGLMEINDNSFSEFENLLFYEQIYFLPRLSGNEENDTLYMSTYTVYMRNMVKTESDVTSLRKHGVLKSTSSFIEDREIINFFHKQRPWLVLTKLNQQNIRSQFRSLEIFCSSGHRKSADSVLITEHMGTSFELGDGRNGDRQSNSTDIADGNSDRSCVPIGRDESSSKTFQDLVEYWTIGGFLTSPEKELGRVRRKFSPRITLGEMIG</sequence>
<feature type="region of interest" description="Disordered" evidence="1">
    <location>
        <begin position="433"/>
        <end position="465"/>
    </location>
</feature>
<organism evidence="3 4">
    <name type="scientific">Zostera marina</name>
    <name type="common">Eelgrass</name>
    <dbReference type="NCBI Taxonomy" id="29655"/>
    <lineage>
        <taxon>Eukaryota</taxon>
        <taxon>Viridiplantae</taxon>
        <taxon>Streptophyta</taxon>
        <taxon>Embryophyta</taxon>
        <taxon>Tracheophyta</taxon>
        <taxon>Spermatophyta</taxon>
        <taxon>Magnoliopsida</taxon>
        <taxon>Liliopsida</taxon>
        <taxon>Zosteraceae</taxon>
        <taxon>Zostera</taxon>
    </lineage>
</organism>
<evidence type="ECO:0000313" key="4">
    <source>
        <dbReference type="Proteomes" id="UP000036987"/>
    </source>
</evidence>
<dbReference type="InterPro" id="IPR004158">
    <property type="entry name" value="DUF247_pln"/>
</dbReference>
<dbReference type="PANTHER" id="PTHR31549">
    <property type="entry name" value="PROTEIN, PUTATIVE (DUF247)-RELATED-RELATED"/>
    <property type="match status" value="1"/>
</dbReference>
<dbReference type="Pfam" id="PF03140">
    <property type="entry name" value="DUF247"/>
    <property type="match status" value="1"/>
</dbReference>
<protein>
    <submittedName>
        <fullName evidence="3">Uncharacterized protein</fullName>
    </submittedName>
</protein>
<evidence type="ECO:0000256" key="1">
    <source>
        <dbReference type="SAM" id="MobiDB-lite"/>
    </source>
</evidence>
<keyword evidence="2" id="KW-1133">Transmembrane helix</keyword>
<keyword evidence="2" id="KW-0472">Membrane</keyword>
<feature type="transmembrane region" description="Helical" evidence="2">
    <location>
        <begin position="208"/>
        <end position="230"/>
    </location>
</feature>
<evidence type="ECO:0000313" key="3">
    <source>
        <dbReference type="EMBL" id="KMZ59510.1"/>
    </source>
</evidence>